<evidence type="ECO:0000256" key="2">
    <source>
        <dbReference type="SAM" id="SignalP"/>
    </source>
</evidence>
<dbReference type="AlphaFoldDB" id="A0AAE0MYB2"/>
<gene>
    <name evidence="3" type="ORF">B0T24DRAFT_123474</name>
</gene>
<dbReference type="Proteomes" id="UP001287356">
    <property type="component" value="Unassembled WGS sequence"/>
</dbReference>
<evidence type="ECO:0008006" key="5">
    <source>
        <dbReference type="Google" id="ProtNLM"/>
    </source>
</evidence>
<keyword evidence="2" id="KW-0732">Signal</keyword>
<evidence type="ECO:0000313" key="3">
    <source>
        <dbReference type="EMBL" id="KAK3360803.1"/>
    </source>
</evidence>
<keyword evidence="4" id="KW-1185">Reference proteome</keyword>
<feature type="chain" id="PRO_5042220958" description="Secreted protein" evidence="2">
    <location>
        <begin position="24"/>
        <end position="298"/>
    </location>
</feature>
<evidence type="ECO:0000313" key="4">
    <source>
        <dbReference type="Proteomes" id="UP001287356"/>
    </source>
</evidence>
<proteinExistence type="predicted"/>
<accession>A0AAE0MYB2</accession>
<evidence type="ECO:0000256" key="1">
    <source>
        <dbReference type="SAM" id="MobiDB-lite"/>
    </source>
</evidence>
<feature type="signal peptide" evidence="2">
    <location>
        <begin position="1"/>
        <end position="23"/>
    </location>
</feature>
<organism evidence="3 4">
    <name type="scientific">Lasiosphaeria ovina</name>
    <dbReference type="NCBI Taxonomy" id="92902"/>
    <lineage>
        <taxon>Eukaryota</taxon>
        <taxon>Fungi</taxon>
        <taxon>Dikarya</taxon>
        <taxon>Ascomycota</taxon>
        <taxon>Pezizomycotina</taxon>
        <taxon>Sordariomycetes</taxon>
        <taxon>Sordariomycetidae</taxon>
        <taxon>Sordariales</taxon>
        <taxon>Lasiosphaeriaceae</taxon>
        <taxon>Lasiosphaeria</taxon>
    </lineage>
</organism>
<reference evidence="3" key="1">
    <citation type="journal article" date="2023" name="Mol. Phylogenet. Evol.">
        <title>Genome-scale phylogeny and comparative genomics of the fungal order Sordariales.</title>
        <authorList>
            <person name="Hensen N."/>
            <person name="Bonometti L."/>
            <person name="Westerberg I."/>
            <person name="Brannstrom I.O."/>
            <person name="Guillou S."/>
            <person name="Cros-Aarteil S."/>
            <person name="Calhoun S."/>
            <person name="Haridas S."/>
            <person name="Kuo A."/>
            <person name="Mondo S."/>
            <person name="Pangilinan J."/>
            <person name="Riley R."/>
            <person name="LaButti K."/>
            <person name="Andreopoulos B."/>
            <person name="Lipzen A."/>
            <person name="Chen C."/>
            <person name="Yan M."/>
            <person name="Daum C."/>
            <person name="Ng V."/>
            <person name="Clum A."/>
            <person name="Steindorff A."/>
            <person name="Ohm R.A."/>
            <person name="Martin F."/>
            <person name="Silar P."/>
            <person name="Natvig D.O."/>
            <person name="Lalanne C."/>
            <person name="Gautier V."/>
            <person name="Ament-Velasquez S.L."/>
            <person name="Kruys A."/>
            <person name="Hutchinson M.I."/>
            <person name="Powell A.J."/>
            <person name="Barry K."/>
            <person name="Miller A.N."/>
            <person name="Grigoriev I.V."/>
            <person name="Debuchy R."/>
            <person name="Gladieux P."/>
            <person name="Hiltunen Thoren M."/>
            <person name="Johannesson H."/>
        </authorList>
    </citation>
    <scope>NUCLEOTIDE SEQUENCE</scope>
    <source>
        <strain evidence="3">CBS 958.72</strain>
    </source>
</reference>
<feature type="compositionally biased region" description="Basic and acidic residues" evidence="1">
    <location>
        <begin position="29"/>
        <end position="46"/>
    </location>
</feature>
<feature type="region of interest" description="Disordered" evidence="1">
    <location>
        <begin position="24"/>
        <end position="53"/>
    </location>
</feature>
<protein>
    <recommendedName>
        <fullName evidence="5">Secreted protein</fullName>
    </recommendedName>
</protein>
<reference evidence="3" key="2">
    <citation type="submission" date="2023-06" db="EMBL/GenBank/DDBJ databases">
        <authorList>
            <consortium name="Lawrence Berkeley National Laboratory"/>
            <person name="Haridas S."/>
            <person name="Hensen N."/>
            <person name="Bonometti L."/>
            <person name="Westerberg I."/>
            <person name="Brannstrom I.O."/>
            <person name="Guillou S."/>
            <person name="Cros-Aarteil S."/>
            <person name="Calhoun S."/>
            <person name="Kuo A."/>
            <person name="Mondo S."/>
            <person name="Pangilinan J."/>
            <person name="Riley R."/>
            <person name="Labutti K."/>
            <person name="Andreopoulos B."/>
            <person name="Lipzen A."/>
            <person name="Chen C."/>
            <person name="Yanf M."/>
            <person name="Daum C."/>
            <person name="Ng V."/>
            <person name="Clum A."/>
            <person name="Steindorff A."/>
            <person name="Ohm R."/>
            <person name="Martin F."/>
            <person name="Silar P."/>
            <person name="Natvig D."/>
            <person name="Lalanne C."/>
            <person name="Gautier V."/>
            <person name="Ament-Velasquez S.L."/>
            <person name="Kruys A."/>
            <person name="Hutchinson M.I."/>
            <person name="Powell A.J."/>
            <person name="Barry K."/>
            <person name="Miller A.N."/>
            <person name="Grigoriev I.V."/>
            <person name="Debuchy R."/>
            <person name="Gladieux P."/>
            <person name="Thoren M.H."/>
            <person name="Johannesson H."/>
        </authorList>
    </citation>
    <scope>NUCLEOTIDE SEQUENCE</scope>
    <source>
        <strain evidence="3">CBS 958.72</strain>
    </source>
</reference>
<comment type="caution">
    <text evidence="3">The sequence shown here is derived from an EMBL/GenBank/DDBJ whole genome shotgun (WGS) entry which is preliminary data.</text>
</comment>
<name>A0AAE0MYB2_9PEZI</name>
<sequence length="298" mass="34200">MNAYRIWSHSVFCTLVMFRVGAGRRRAGRREASSRRPGHGEGEIRQKNPPSRAPLFAHHVSQSRTNGRLFHNTTQASRRLLIQTLTSVCLRRHCLRRHCRRRHCRRRHCLRRHCLRRHCRQGKAGTRAIVNSTPLFCSFRKKETRLWDGESSEDGEWQITLAQQLVAACQPRRLHGLLHEHDPRQPLPVNRAASTGCCTNTIPVSRLPAPRRAVQQLAACQPRRMCIVETENVLLCVRWPPPGYLQLSRQLPGRLHEHDPRQPLARAAPCVKLRYVAASLRICTSLRAGGDAERLKRA</sequence>
<dbReference type="EMBL" id="JAULSN010000014">
    <property type="protein sequence ID" value="KAK3360803.1"/>
    <property type="molecule type" value="Genomic_DNA"/>
</dbReference>